<dbReference type="Pfam" id="PF03099">
    <property type="entry name" value="BPL_LplA_LipB"/>
    <property type="match status" value="1"/>
</dbReference>
<evidence type="ECO:0000259" key="6">
    <source>
        <dbReference type="PROSITE" id="PS51733"/>
    </source>
</evidence>
<dbReference type="RefSeq" id="WP_119424961.1">
    <property type="nucleotide sequence ID" value="NZ_QQXK01000018.1"/>
</dbReference>
<dbReference type="InterPro" id="IPR004408">
    <property type="entry name" value="Biotin_CoA_COase_ligase"/>
</dbReference>
<keyword evidence="4" id="KW-0092">Biotin</keyword>
<comment type="caution">
    <text evidence="7">The sequence shown here is derived from an EMBL/GenBank/DDBJ whole genome shotgun (WGS) entry which is preliminary data.</text>
</comment>
<dbReference type="InterPro" id="IPR004143">
    <property type="entry name" value="BPL_LPL_catalytic"/>
</dbReference>
<evidence type="ECO:0000256" key="5">
    <source>
        <dbReference type="ARBA" id="ARBA00024227"/>
    </source>
</evidence>
<proteinExistence type="predicted"/>
<evidence type="ECO:0000313" key="7">
    <source>
        <dbReference type="EMBL" id="RII41945.1"/>
    </source>
</evidence>
<dbReference type="Pfam" id="PF02237">
    <property type="entry name" value="BPL_C"/>
    <property type="match status" value="1"/>
</dbReference>
<evidence type="ECO:0000256" key="4">
    <source>
        <dbReference type="ARBA" id="ARBA00023267"/>
    </source>
</evidence>
<dbReference type="CDD" id="cd16442">
    <property type="entry name" value="BPL"/>
    <property type="match status" value="1"/>
</dbReference>
<dbReference type="GO" id="GO:0005737">
    <property type="term" value="C:cytoplasm"/>
    <property type="evidence" value="ECO:0007669"/>
    <property type="project" value="TreeGrafter"/>
</dbReference>
<dbReference type="EC" id="6.3.4.15" evidence="5"/>
<dbReference type="NCBIfam" id="TIGR00121">
    <property type="entry name" value="birA_ligase"/>
    <property type="match status" value="1"/>
</dbReference>
<dbReference type="Gene3D" id="2.30.30.100">
    <property type="match status" value="1"/>
</dbReference>
<dbReference type="PROSITE" id="PS51733">
    <property type="entry name" value="BPL_LPL_CATALYTIC"/>
    <property type="match status" value="1"/>
</dbReference>
<keyword evidence="3" id="KW-0067">ATP-binding</keyword>
<dbReference type="InterPro" id="IPR045864">
    <property type="entry name" value="aa-tRNA-synth_II/BPL/LPL"/>
</dbReference>
<dbReference type="InterPro" id="IPR008988">
    <property type="entry name" value="Transcriptional_repressor_C"/>
</dbReference>
<dbReference type="PANTHER" id="PTHR12835:SF5">
    <property type="entry name" value="BIOTIN--PROTEIN LIGASE"/>
    <property type="match status" value="1"/>
</dbReference>
<dbReference type="GO" id="GO:0005524">
    <property type="term" value="F:ATP binding"/>
    <property type="evidence" value="ECO:0007669"/>
    <property type="project" value="UniProtKB-KW"/>
</dbReference>
<keyword evidence="8" id="KW-1185">Reference proteome</keyword>
<name>A0A399J8S7_9MICC</name>
<protein>
    <recommendedName>
        <fullName evidence="5">biotin--[biotin carboxyl-carrier protein] ligase</fullName>
        <ecNumber evidence="5">6.3.4.15</ecNumber>
    </recommendedName>
</protein>
<dbReference type="EMBL" id="QQXK01000018">
    <property type="protein sequence ID" value="RII41945.1"/>
    <property type="molecule type" value="Genomic_DNA"/>
</dbReference>
<evidence type="ECO:0000256" key="3">
    <source>
        <dbReference type="ARBA" id="ARBA00022840"/>
    </source>
</evidence>
<keyword evidence="2" id="KW-0547">Nucleotide-binding</keyword>
<sequence length="289" mass="29000">MSRTLVLDAAAVAKARRATPGTDRLAWPAPLLPAQTGSTNEDLVALGAGAANLSLVATLDQVAGRGRLDRSWVAPPGACLAMSTLLRAPASMAPDALGWATVLVALVAARTVDHLAGERVAGVKWPNDLLVGGSKCAGILARLVPGAPGEGHTVVVGIGVNLDQSREELPVGTATSLALAGVSIGGDELLGTLWGQLGVVSAEWFAAGGSVTTPLASLGGASVLEAAREASSTLGNDVRVHLPGGHELVGVATDLDADGCLMVTDASGEVHHVHAGDVVHLRRSDGGYA</sequence>
<feature type="domain" description="BPL/LPL catalytic" evidence="6">
    <location>
        <begin position="17"/>
        <end position="205"/>
    </location>
</feature>
<gene>
    <name evidence="7" type="ORF">DWB68_09800</name>
</gene>
<dbReference type="AlphaFoldDB" id="A0A399J8S7"/>
<dbReference type="Gene3D" id="3.30.930.10">
    <property type="entry name" value="Bira Bifunctional Protein, Domain 2"/>
    <property type="match status" value="1"/>
</dbReference>
<dbReference type="SUPFAM" id="SSF55681">
    <property type="entry name" value="Class II aaRS and biotin synthetases"/>
    <property type="match status" value="1"/>
</dbReference>
<dbReference type="GO" id="GO:0004077">
    <property type="term" value="F:biotin--[biotin carboxyl-carrier protein] ligase activity"/>
    <property type="evidence" value="ECO:0007669"/>
    <property type="project" value="UniProtKB-EC"/>
</dbReference>
<organism evidence="7 8">
    <name type="scientific">Galactobacter valiniphilus</name>
    <dbReference type="NCBI Taxonomy" id="2676122"/>
    <lineage>
        <taxon>Bacteria</taxon>
        <taxon>Bacillati</taxon>
        <taxon>Actinomycetota</taxon>
        <taxon>Actinomycetes</taxon>
        <taxon>Micrococcales</taxon>
        <taxon>Micrococcaceae</taxon>
        <taxon>Galactobacter</taxon>
    </lineage>
</organism>
<evidence type="ECO:0000313" key="8">
    <source>
        <dbReference type="Proteomes" id="UP000265419"/>
    </source>
</evidence>
<dbReference type="PANTHER" id="PTHR12835">
    <property type="entry name" value="BIOTIN PROTEIN LIGASE"/>
    <property type="match status" value="1"/>
</dbReference>
<evidence type="ECO:0000256" key="1">
    <source>
        <dbReference type="ARBA" id="ARBA00022598"/>
    </source>
</evidence>
<evidence type="ECO:0000256" key="2">
    <source>
        <dbReference type="ARBA" id="ARBA00022741"/>
    </source>
</evidence>
<dbReference type="Proteomes" id="UP000265419">
    <property type="component" value="Unassembled WGS sequence"/>
</dbReference>
<dbReference type="SUPFAM" id="SSF50037">
    <property type="entry name" value="C-terminal domain of transcriptional repressors"/>
    <property type="match status" value="1"/>
</dbReference>
<keyword evidence="1 7" id="KW-0436">Ligase</keyword>
<dbReference type="InterPro" id="IPR003142">
    <property type="entry name" value="BPL_C"/>
</dbReference>
<accession>A0A399J8S7</accession>
<reference evidence="7 8" key="1">
    <citation type="submission" date="2018-07" db="EMBL/GenBank/DDBJ databases">
        <title>Arthrobacter sp. nov., isolated from raw cow's milk with high bacterial count.</title>
        <authorList>
            <person name="Hahne J."/>
            <person name="Isele D."/>
            <person name="Lipski A."/>
        </authorList>
    </citation>
    <scope>NUCLEOTIDE SEQUENCE [LARGE SCALE GENOMIC DNA]</scope>
    <source>
        <strain evidence="7 8">JZ R-35</strain>
    </source>
</reference>